<feature type="transmembrane region" description="Helical" evidence="9">
    <location>
        <begin position="163"/>
        <end position="186"/>
    </location>
</feature>
<feature type="transmembrane region" description="Helical" evidence="9">
    <location>
        <begin position="227"/>
        <end position="249"/>
    </location>
</feature>
<evidence type="ECO:0000256" key="7">
    <source>
        <dbReference type="ARBA" id="ARBA00023136"/>
    </source>
</evidence>
<comment type="subcellular location">
    <subcellularLocation>
        <location evidence="1">Membrane</location>
        <topology evidence="1">Multi-pass membrane protein</topology>
    </subcellularLocation>
</comment>
<evidence type="ECO:0000313" key="11">
    <source>
        <dbReference type="EMBL" id="OSD00087.1"/>
    </source>
</evidence>
<sequence length="658" mass="71918">MTRRGYSLVPQSPSGDRRSYSPLDARRSILTASTVTTLAPEVVEEIEAEEDAHAGVRTVEAAEQVFGTTSRWFLFVGIALASYVYSLDNQTTSNYLAFATSYFGAHTLISSLQVAQSILVACGKPIIAKVADVTSRGTAYLVVLIFYVLGYVTIALAPNVGAIAAGIILYAIGYTGLQLLTSVIIADITTLQWRGIVSGMTSLPFLVNAFVGSNVSNFFLEHLDWRWGYAMFAILVPMSLSPLIITLYWGERKAKQLGLVDAPARRSDLVPQVKLRPLQRAWLFAEQLDLVGLVLLGSAVALILLPMTLAQKSTRHWSSPSMIASLVLGWTLLPIFAIWDIRYAKRPVIARRFLFNRTVVCAAWIGFFDFLSYFLTYTYLSSFVLVTRPWSMTSVFYFGQVQTLGLTVFGIIAGILMRFLHRYKWILFTGLCIRIVGVILMIHARGADGSDAELVWTQILQGTGGGFAAICSGIGAQASVPHTDVAMITALVLLWTEIGAGVGGSIAGAIWSGSMPGKLQEYLPGLSQEERDALFGSITDVRERPMDDPVRQGVISAYSDTMKTMVIVATVLSFIPLVLSLLMPNWYLGDQQNAVYESDLGGPGHGHRSNRASLAAGPEDEILLSDEDDNDDDDDEYDEESADERPAVRIEVRGDGEV</sequence>
<evidence type="ECO:0000256" key="2">
    <source>
        <dbReference type="ARBA" id="ARBA00008335"/>
    </source>
</evidence>
<dbReference type="InterPro" id="IPR020846">
    <property type="entry name" value="MFS_dom"/>
</dbReference>
<evidence type="ECO:0000256" key="8">
    <source>
        <dbReference type="SAM" id="MobiDB-lite"/>
    </source>
</evidence>
<feature type="region of interest" description="Disordered" evidence="8">
    <location>
        <begin position="1"/>
        <end position="21"/>
    </location>
</feature>
<feature type="transmembrane region" description="Helical" evidence="9">
    <location>
        <begin position="395"/>
        <end position="416"/>
    </location>
</feature>
<reference evidence="11 12" key="1">
    <citation type="journal article" date="2015" name="Biotechnol. Biofuels">
        <title>Enhanced degradation of softwood versus hardwood by the white-rot fungus Pycnoporus coccineus.</title>
        <authorList>
            <person name="Couturier M."/>
            <person name="Navarro D."/>
            <person name="Chevret D."/>
            <person name="Henrissat B."/>
            <person name="Piumi F."/>
            <person name="Ruiz-Duenas F.J."/>
            <person name="Martinez A.T."/>
            <person name="Grigoriev I.V."/>
            <person name="Riley R."/>
            <person name="Lipzen A."/>
            <person name="Berrin J.G."/>
            <person name="Master E.R."/>
            <person name="Rosso M.N."/>
        </authorList>
    </citation>
    <scope>NUCLEOTIDE SEQUENCE [LARGE SCALE GENOMIC DNA]</scope>
    <source>
        <strain evidence="11 12">BRFM310</strain>
    </source>
</reference>
<feature type="transmembrane region" description="Helical" evidence="9">
    <location>
        <begin position="488"/>
        <end position="511"/>
    </location>
</feature>
<evidence type="ECO:0000256" key="3">
    <source>
        <dbReference type="ARBA" id="ARBA00022448"/>
    </source>
</evidence>
<feature type="region of interest" description="Disordered" evidence="8">
    <location>
        <begin position="599"/>
        <end position="658"/>
    </location>
</feature>
<dbReference type="PROSITE" id="PS50850">
    <property type="entry name" value="MFS"/>
    <property type="match status" value="1"/>
</dbReference>
<feature type="compositionally biased region" description="Basic and acidic residues" evidence="8">
    <location>
        <begin position="643"/>
        <end position="658"/>
    </location>
</feature>
<dbReference type="STRING" id="1353009.A0A1Y2IG74"/>
<dbReference type="Pfam" id="PF07690">
    <property type="entry name" value="MFS_1"/>
    <property type="match status" value="1"/>
</dbReference>
<evidence type="ECO:0000259" key="10">
    <source>
        <dbReference type="PROSITE" id="PS50850"/>
    </source>
</evidence>
<accession>A0A1Y2IG74</accession>
<dbReference type="InterPro" id="IPR036259">
    <property type="entry name" value="MFS_trans_sf"/>
</dbReference>
<dbReference type="InterPro" id="IPR011701">
    <property type="entry name" value="MFS"/>
</dbReference>
<dbReference type="GO" id="GO:0005886">
    <property type="term" value="C:plasma membrane"/>
    <property type="evidence" value="ECO:0007669"/>
    <property type="project" value="TreeGrafter"/>
</dbReference>
<dbReference type="AlphaFoldDB" id="A0A1Y2IG74"/>
<dbReference type="GO" id="GO:0006811">
    <property type="term" value="P:monoatomic ion transport"/>
    <property type="evidence" value="ECO:0007669"/>
    <property type="project" value="UniProtKB-KW"/>
</dbReference>
<dbReference type="EMBL" id="KZ084121">
    <property type="protein sequence ID" value="OSD00087.1"/>
    <property type="molecule type" value="Genomic_DNA"/>
</dbReference>
<comment type="similarity">
    <text evidence="2">Belongs to the major facilitator superfamily.</text>
</comment>
<organism evidence="11 12">
    <name type="scientific">Trametes coccinea (strain BRFM310)</name>
    <name type="common">Pycnoporus coccineus</name>
    <dbReference type="NCBI Taxonomy" id="1353009"/>
    <lineage>
        <taxon>Eukaryota</taxon>
        <taxon>Fungi</taxon>
        <taxon>Dikarya</taxon>
        <taxon>Basidiomycota</taxon>
        <taxon>Agaricomycotina</taxon>
        <taxon>Agaricomycetes</taxon>
        <taxon>Polyporales</taxon>
        <taxon>Polyporaceae</taxon>
        <taxon>Trametes</taxon>
    </lineage>
</organism>
<feature type="transmembrane region" description="Helical" evidence="9">
    <location>
        <begin position="322"/>
        <end position="341"/>
    </location>
</feature>
<evidence type="ECO:0000313" key="12">
    <source>
        <dbReference type="Proteomes" id="UP000193067"/>
    </source>
</evidence>
<keyword evidence="5 9" id="KW-1133">Transmembrane helix</keyword>
<dbReference type="PANTHER" id="PTHR23501:SF87">
    <property type="entry name" value="SIDEROPHORE IRON TRANSPORTER 2"/>
    <property type="match status" value="1"/>
</dbReference>
<dbReference type="OrthoDB" id="2241241at2759"/>
<evidence type="ECO:0000256" key="9">
    <source>
        <dbReference type="SAM" id="Phobius"/>
    </source>
</evidence>
<keyword evidence="12" id="KW-1185">Reference proteome</keyword>
<evidence type="ECO:0000256" key="1">
    <source>
        <dbReference type="ARBA" id="ARBA00004141"/>
    </source>
</evidence>
<evidence type="ECO:0000256" key="5">
    <source>
        <dbReference type="ARBA" id="ARBA00022989"/>
    </source>
</evidence>
<feature type="transmembrane region" description="Helical" evidence="9">
    <location>
        <begin position="455"/>
        <end position="476"/>
    </location>
</feature>
<dbReference type="Gene3D" id="1.20.1250.20">
    <property type="entry name" value="MFS general substrate transporter like domains"/>
    <property type="match status" value="2"/>
</dbReference>
<feature type="transmembrane region" description="Helical" evidence="9">
    <location>
        <begin position="566"/>
        <end position="588"/>
    </location>
</feature>
<keyword evidence="7 9" id="KW-0472">Membrane</keyword>
<dbReference type="PANTHER" id="PTHR23501">
    <property type="entry name" value="MAJOR FACILITATOR SUPERFAMILY"/>
    <property type="match status" value="1"/>
</dbReference>
<dbReference type="GO" id="GO:0022857">
    <property type="term" value="F:transmembrane transporter activity"/>
    <property type="evidence" value="ECO:0007669"/>
    <property type="project" value="InterPro"/>
</dbReference>
<keyword evidence="3" id="KW-0813">Transport</keyword>
<name>A0A1Y2IG74_TRAC3</name>
<gene>
    <name evidence="11" type="ORF">PYCCODRAFT_1437642</name>
</gene>
<dbReference type="FunFam" id="1.20.1250.20:FF:000197">
    <property type="entry name" value="Siderophore iron transporter 1"/>
    <property type="match status" value="1"/>
</dbReference>
<feature type="transmembrane region" description="Helical" evidence="9">
    <location>
        <begin position="139"/>
        <end position="157"/>
    </location>
</feature>
<feature type="transmembrane region" description="Helical" evidence="9">
    <location>
        <begin position="193"/>
        <end position="215"/>
    </location>
</feature>
<feature type="transmembrane region" description="Helical" evidence="9">
    <location>
        <begin position="290"/>
        <end position="310"/>
    </location>
</feature>
<feature type="transmembrane region" description="Helical" evidence="9">
    <location>
        <begin position="353"/>
        <end position="375"/>
    </location>
</feature>
<feature type="domain" description="Major facilitator superfamily (MFS) profile" evidence="10">
    <location>
        <begin position="74"/>
        <end position="587"/>
    </location>
</feature>
<protein>
    <submittedName>
        <fullName evidence="11">Drug:h+ antiporter</fullName>
    </submittedName>
</protein>
<feature type="compositionally biased region" description="Acidic residues" evidence="8">
    <location>
        <begin position="618"/>
        <end position="642"/>
    </location>
</feature>
<proteinExistence type="inferred from homology"/>
<dbReference type="SUPFAM" id="SSF103473">
    <property type="entry name" value="MFS general substrate transporter"/>
    <property type="match status" value="1"/>
</dbReference>
<dbReference type="Proteomes" id="UP000193067">
    <property type="component" value="Unassembled WGS sequence"/>
</dbReference>
<keyword evidence="6" id="KW-0406">Ion transport</keyword>
<evidence type="ECO:0000256" key="4">
    <source>
        <dbReference type="ARBA" id="ARBA00022692"/>
    </source>
</evidence>
<keyword evidence="4 9" id="KW-0812">Transmembrane</keyword>
<feature type="transmembrane region" description="Helical" evidence="9">
    <location>
        <begin position="423"/>
        <end position="443"/>
    </location>
</feature>
<evidence type="ECO:0000256" key="6">
    <source>
        <dbReference type="ARBA" id="ARBA00023065"/>
    </source>
</evidence>